<evidence type="ECO:0000256" key="8">
    <source>
        <dbReference type="ARBA" id="ARBA00023180"/>
    </source>
</evidence>
<dbReference type="InterPro" id="IPR036259">
    <property type="entry name" value="MFS_trans_sf"/>
</dbReference>
<protein>
    <recommendedName>
        <fullName evidence="10">Major facilitator superfamily (MFS) profile domain-containing protein</fullName>
    </recommendedName>
</protein>
<evidence type="ECO:0000256" key="1">
    <source>
        <dbReference type="ARBA" id="ARBA00004651"/>
    </source>
</evidence>
<dbReference type="SUPFAM" id="SSF103473">
    <property type="entry name" value="MFS general substrate transporter"/>
    <property type="match status" value="1"/>
</dbReference>
<accession>A0AAN7VBD8</accession>
<dbReference type="Proteomes" id="UP001329430">
    <property type="component" value="Chromosome 4"/>
</dbReference>
<keyword evidence="4" id="KW-0762">Sugar transport</keyword>
<dbReference type="GO" id="GO:0022857">
    <property type="term" value="F:transmembrane transporter activity"/>
    <property type="evidence" value="ECO:0007669"/>
    <property type="project" value="InterPro"/>
</dbReference>
<evidence type="ECO:0000313" key="12">
    <source>
        <dbReference type="Proteomes" id="UP001329430"/>
    </source>
</evidence>
<dbReference type="AlphaFoldDB" id="A0AAN7VBD8"/>
<dbReference type="PANTHER" id="PTHR48021">
    <property type="match status" value="1"/>
</dbReference>
<feature type="transmembrane region" description="Helical" evidence="9">
    <location>
        <begin position="343"/>
        <end position="367"/>
    </location>
</feature>
<keyword evidence="3" id="KW-1003">Cell membrane</keyword>
<feature type="transmembrane region" description="Helical" evidence="9">
    <location>
        <begin position="379"/>
        <end position="399"/>
    </location>
</feature>
<dbReference type="EMBL" id="JAVRBK010000004">
    <property type="protein sequence ID" value="KAK5645210.1"/>
    <property type="molecule type" value="Genomic_DNA"/>
</dbReference>
<feature type="transmembrane region" description="Helical" evidence="9">
    <location>
        <begin position="309"/>
        <end position="331"/>
    </location>
</feature>
<dbReference type="Pfam" id="PF00083">
    <property type="entry name" value="Sugar_tr"/>
    <property type="match status" value="1"/>
</dbReference>
<evidence type="ECO:0000256" key="2">
    <source>
        <dbReference type="ARBA" id="ARBA00022448"/>
    </source>
</evidence>
<feature type="transmembrane region" description="Helical" evidence="9">
    <location>
        <begin position="171"/>
        <end position="192"/>
    </location>
</feature>
<evidence type="ECO:0000256" key="9">
    <source>
        <dbReference type="SAM" id="Phobius"/>
    </source>
</evidence>
<keyword evidence="2" id="KW-0813">Transport</keyword>
<dbReference type="PROSITE" id="PS50850">
    <property type="entry name" value="MFS"/>
    <property type="match status" value="1"/>
</dbReference>
<keyword evidence="7 9" id="KW-0472">Membrane</keyword>
<sequence length="482" mass="53647">MKISAVVLFGISNNIYQKFSNFLSTLSAVSDGMHYAWTAPNIPILQGPNSHIKITQTDILWLENVYMIGSFVGIPFIIFTIDRFGRKAFVLIGTVQDMIAWVLIAFAPSVEYIYIARFLSGIAGNVAFSVAPMYISETSDKRVRGFLGSLIYLMMLVGILIEYSVAPFVSIGISSAVGFLFLLVQLVSFPFMPESPYYYILKNNREAARESLQKFRLNQNGINIELSERRGFADFITMKNSRRAMLIVSVLCLAQHFSSYSVIVMNLHSILDDVGASISSNNAAIIASALMLAAASLSSVLIDKAGRRVLLINSSIMTGITLLMLAVYFLLKHCSFNVELFKWVPVASIMLYSVVFKYGLGLVPIVIAAELFPTSVKAVGMAVMDGLYVISCLMSIYMYQALKDWYGIHVPFFIFGACCFLTAIFTVMFVPETKGKTLEEIQANLSRGLMTNADNNEVKRNKQDISNIQLKEVEYRFNNNDA</sequence>
<reference evidence="11 12" key="1">
    <citation type="journal article" date="2024" name="Insects">
        <title>An Improved Chromosome-Level Genome Assembly of the Firefly Pyrocoelia pectoralis.</title>
        <authorList>
            <person name="Fu X."/>
            <person name="Meyer-Rochow V.B."/>
            <person name="Ballantyne L."/>
            <person name="Zhu X."/>
        </authorList>
    </citation>
    <scope>NUCLEOTIDE SEQUENCE [LARGE SCALE GENOMIC DNA]</scope>
    <source>
        <strain evidence="11">XCY_ONT2</strain>
    </source>
</reference>
<dbReference type="InterPro" id="IPR005828">
    <property type="entry name" value="MFS_sugar_transport-like"/>
</dbReference>
<feature type="transmembrane region" description="Helical" evidence="9">
    <location>
        <begin position="405"/>
        <end position="430"/>
    </location>
</feature>
<organism evidence="11 12">
    <name type="scientific">Pyrocoelia pectoralis</name>
    <dbReference type="NCBI Taxonomy" id="417401"/>
    <lineage>
        <taxon>Eukaryota</taxon>
        <taxon>Metazoa</taxon>
        <taxon>Ecdysozoa</taxon>
        <taxon>Arthropoda</taxon>
        <taxon>Hexapoda</taxon>
        <taxon>Insecta</taxon>
        <taxon>Pterygota</taxon>
        <taxon>Neoptera</taxon>
        <taxon>Endopterygota</taxon>
        <taxon>Coleoptera</taxon>
        <taxon>Polyphaga</taxon>
        <taxon>Elateriformia</taxon>
        <taxon>Elateroidea</taxon>
        <taxon>Lampyridae</taxon>
        <taxon>Lampyrinae</taxon>
        <taxon>Pyrocoelia</taxon>
    </lineage>
</organism>
<dbReference type="PANTHER" id="PTHR48021:SF46">
    <property type="entry name" value="MAJOR FACILITATOR SUPERFAMILY (MFS) PROFILE DOMAIN-CONTAINING PROTEIN"/>
    <property type="match status" value="1"/>
</dbReference>
<comment type="caution">
    <text evidence="11">The sequence shown here is derived from an EMBL/GenBank/DDBJ whole genome shotgun (WGS) entry which is preliminary data.</text>
</comment>
<keyword evidence="5 9" id="KW-0812">Transmembrane</keyword>
<comment type="subcellular location">
    <subcellularLocation>
        <location evidence="1">Cell membrane</location>
        <topology evidence="1">Multi-pass membrane protein</topology>
    </subcellularLocation>
</comment>
<dbReference type="PROSITE" id="PS00216">
    <property type="entry name" value="SUGAR_TRANSPORT_1"/>
    <property type="match status" value="2"/>
</dbReference>
<feature type="transmembrane region" description="Helical" evidence="9">
    <location>
        <begin position="88"/>
        <end position="106"/>
    </location>
</feature>
<evidence type="ECO:0000256" key="6">
    <source>
        <dbReference type="ARBA" id="ARBA00022989"/>
    </source>
</evidence>
<gene>
    <name evidence="11" type="ORF">RI129_006510</name>
</gene>
<keyword evidence="6 9" id="KW-1133">Transmembrane helix</keyword>
<evidence type="ECO:0000256" key="5">
    <source>
        <dbReference type="ARBA" id="ARBA00022692"/>
    </source>
</evidence>
<feature type="domain" description="Major facilitator superfamily (MFS) profile" evidence="10">
    <location>
        <begin position="1"/>
        <end position="434"/>
    </location>
</feature>
<dbReference type="GO" id="GO:0005886">
    <property type="term" value="C:plasma membrane"/>
    <property type="evidence" value="ECO:0007669"/>
    <property type="project" value="UniProtKB-SubCell"/>
</dbReference>
<dbReference type="InterPro" id="IPR020846">
    <property type="entry name" value="MFS_dom"/>
</dbReference>
<dbReference type="FunFam" id="1.20.1250.20:FF:000218">
    <property type="entry name" value="facilitated trehalose transporter Tret1"/>
    <property type="match status" value="1"/>
</dbReference>
<dbReference type="InterPro" id="IPR003663">
    <property type="entry name" value="Sugar/inositol_transpt"/>
</dbReference>
<keyword evidence="8" id="KW-0325">Glycoprotein</keyword>
<evidence type="ECO:0000256" key="7">
    <source>
        <dbReference type="ARBA" id="ARBA00023136"/>
    </source>
</evidence>
<evidence type="ECO:0000256" key="3">
    <source>
        <dbReference type="ARBA" id="ARBA00022475"/>
    </source>
</evidence>
<proteinExistence type="predicted"/>
<dbReference type="InterPro" id="IPR050549">
    <property type="entry name" value="MFS_Trehalose_Transporter"/>
</dbReference>
<dbReference type="PRINTS" id="PR00171">
    <property type="entry name" value="SUGRTRNSPORT"/>
</dbReference>
<evidence type="ECO:0000313" key="11">
    <source>
        <dbReference type="EMBL" id="KAK5645210.1"/>
    </source>
</evidence>
<feature type="transmembrane region" description="Helical" evidence="9">
    <location>
        <begin position="283"/>
        <end position="302"/>
    </location>
</feature>
<feature type="transmembrane region" description="Helical" evidence="9">
    <location>
        <begin position="146"/>
        <end position="165"/>
    </location>
</feature>
<feature type="transmembrane region" description="Helical" evidence="9">
    <location>
        <begin position="112"/>
        <end position="134"/>
    </location>
</feature>
<keyword evidence="12" id="KW-1185">Reference proteome</keyword>
<name>A0AAN7VBD8_9COLE</name>
<dbReference type="Gene3D" id="1.20.1250.20">
    <property type="entry name" value="MFS general substrate transporter like domains"/>
    <property type="match status" value="1"/>
</dbReference>
<feature type="transmembrane region" description="Helical" evidence="9">
    <location>
        <begin position="59"/>
        <end position="81"/>
    </location>
</feature>
<evidence type="ECO:0000259" key="10">
    <source>
        <dbReference type="PROSITE" id="PS50850"/>
    </source>
</evidence>
<dbReference type="InterPro" id="IPR005829">
    <property type="entry name" value="Sugar_transporter_CS"/>
</dbReference>
<evidence type="ECO:0000256" key="4">
    <source>
        <dbReference type="ARBA" id="ARBA00022597"/>
    </source>
</evidence>
<feature type="transmembrane region" description="Helical" evidence="9">
    <location>
        <begin position="244"/>
        <end position="263"/>
    </location>
</feature>